<name>A0A5B9QC12_9BACT</name>
<protein>
    <recommendedName>
        <fullName evidence="4">Chromosome partition protein Smc</fullName>
    </recommendedName>
</protein>
<dbReference type="AlphaFoldDB" id="A0A5B9QC12"/>
<gene>
    <name evidence="2" type="ORF">Pr1d_24210</name>
</gene>
<accession>A0A5B9QC12</accession>
<dbReference type="Gene3D" id="1.10.287.1490">
    <property type="match status" value="1"/>
</dbReference>
<keyword evidence="3" id="KW-1185">Reference proteome</keyword>
<keyword evidence="1" id="KW-0175">Coiled coil</keyword>
<sequence>MLMTLLLALELTTRTLAKPSATNAKEAAQLKEDINNAETRLSSLTSYLNSHSGLDSDLGNFTNRSATSELAALSEESTLLRNKISQLHSQETELRDLLKTAKADWTNRNPEVESLKTKQKELAAVEAELTELKNSQRVFYNQSDVGGRQVYLVELFGSDILAAQAGKKSPPERFPSPGAESAFLSWAGRQSSSRVRFVIIVHPGTTDSFRTLSQKLKDKGFKIGYDLLPADKIAIDAEQGAG</sequence>
<proteinExistence type="predicted"/>
<feature type="coiled-coil region" evidence="1">
    <location>
        <begin position="27"/>
        <end position="90"/>
    </location>
</feature>
<evidence type="ECO:0000313" key="3">
    <source>
        <dbReference type="Proteomes" id="UP000323917"/>
    </source>
</evidence>
<dbReference type="EMBL" id="CP042913">
    <property type="protein sequence ID" value="QEG35130.1"/>
    <property type="molecule type" value="Genomic_DNA"/>
</dbReference>
<evidence type="ECO:0008006" key="4">
    <source>
        <dbReference type="Google" id="ProtNLM"/>
    </source>
</evidence>
<dbReference type="Proteomes" id="UP000323917">
    <property type="component" value="Chromosome"/>
</dbReference>
<organism evidence="2 3">
    <name type="scientific">Bythopirellula goksoeyrii</name>
    <dbReference type="NCBI Taxonomy" id="1400387"/>
    <lineage>
        <taxon>Bacteria</taxon>
        <taxon>Pseudomonadati</taxon>
        <taxon>Planctomycetota</taxon>
        <taxon>Planctomycetia</taxon>
        <taxon>Pirellulales</taxon>
        <taxon>Lacipirellulaceae</taxon>
        <taxon>Bythopirellula</taxon>
    </lineage>
</organism>
<evidence type="ECO:0000313" key="2">
    <source>
        <dbReference type="EMBL" id="QEG35130.1"/>
    </source>
</evidence>
<dbReference type="KEGG" id="bgok:Pr1d_24210"/>
<evidence type="ECO:0000256" key="1">
    <source>
        <dbReference type="SAM" id="Coils"/>
    </source>
</evidence>
<reference evidence="2 3" key="1">
    <citation type="submission" date="2019-08" db="EMBL/GenBank/DDBJ databases">
        <title>Deep-cultivation of Planctomycetes and their phenomic and genomic characterization uncovers novel biology.</title>
        <authorList>
            <person name="Wiegand S."/>
            <person name="Jogler M."/>
            <person name="Boedeker C."/>
            <person name="Pinto D."/>
            <person name="Vollmers J."/>
            <person name="Rivas-Marin E."/>
            <person name="Kohn T."/>
            <person name="Peeters S.H."/>
            <person name="Heuer A."/>
            <person name="Rast P."/>
            <person name="Oberbeckmann S."/>
            <person name="Bunk B."/>
            <person name="Jeske O."/>
            <person name="Meyerdierks A."/>
            <person name="Storesund J.E."/>
            <person name="Kallscheuer N."/>
            <person name="Luecker S."/>
            <person name="Lage O.M."/>
            <person name="Pohl T."/>
            <person name="Merkel B.J."/>
            <person name="Hornburger P."/>
            <person name="Mueller R.-W."/>
            <person name="Bruemmer F."/>
            <person name="Labrenz M."/>
            <person name="Spormann A.M."/>
            <person name="Op den Camp H."/>
            <person name="Overmann J."/>
            <person name="Amann R."/>
            <person name="Jetten M.S.M."/>
            <person name="Mascher T."/>
            <person name="Medema M.H."/>
            <person name="Devos D.P."/>
            <person name="Kaster A.-K."/>
            <person name="Ovreas L."/>
            <person name="Rohde M."/>
            <person name="Galperin M.Y."/>
            <person name="Jogler C."/>
        </authorList>
    </citation>
    <scope>NUCLEOTIDE SEQUENCE [LARGE SCALE GENOMIC DNA]</scope>
    <source>
        <strain evidence="2 3">Pr1d</strain>
    </source>
</reference>